<dbReference type="InterPro" id="IPR004154">
    <property type="entry name" value="Anticodon-bd"/>
</dbReference>
<dbReference type="PROSITE" id="PS50862">
    <property type="entry name" value="AA_TRNA_LIGASE_II"/>
    <property type="match status" value="1"/>
</dbReference>
<comment type="catalytic activity">
    <reaction evidence="9 10">
        <text>tRNA(Pro) + L-proline + ATP = L-prolyl-tRNA(Pro) + AMP + diphosphate</text>
        <dbReference type="Rhea" id="RHEA:14305"/>
        <dbReference type="Rhea" id="RHEA-COMP:9700"/>
        <dbReference type="Rhea" id="RHEA-COMP:9702"/>
        <dbReference type="ChEBI" id="CHEBI:30616"/>
        <dbReference type="ChEBI" id="CHEBI:33019"/>
        <dbReference type="ChEBI" id="CHEBI:60039"/>
        <dbReference type="ChEBI" id="CHEBI:78442"/>
        <dbReference type="ChEBI" id="CHEBI:78532"/>
        <dbReference type="ChEBI" id="CHEBI:456215"/>
        <dbReference type="EC" id="6.1.1.15"/>
    </reaction>
</comment>
<dbReference type="InterPro" id="IPR033730">
    <property type="entry name" value="ProRS_core_prok"/>
</dbReference>
<reference evidence="12" key="1">
    <citation type="journal article" date="2020" name="mSystems">
        <title>Genome- and Community-Level Interaction Insights into Carbon Utilization and Element Cycling Functions of Hydrothermarchaeota in Hydrothermal Sediment.</title>
        <authorList>
            <person name="Zhou Z."/>
            <person name="Liu Y."/>
            <person name="Xu W."/>
            <person name="Pan J."/>
            <person name="Luo Z.H."/>
            <person name="Li M."/>
        </authorList>
    </citation>
    <scope>NUCLEOTIDE SEQUENCE [LARGE SCALE GENOMIC DNA]</scope>
    <source>
        <strain evidence="12">SpSt-774</strain>
    </source>
</reference>
<dbReference type="HAMAP" id="MF_01569">
    <property type="entry name" value="Pro_tRNA_synth_type1"/>
    <property type="match status" value="1"/>
</dbReference>
<keyword evidence="5 10" id="KW-0547">Nucleotide-binding</keyword>
<dbReference type="PRINTS" id="PR01046">
    <property type="entry name" value="TRNASYNTHPRO"/>
</dbReference>
<dbReference type="InterPro" id="IPR002316">
    <property type="entry name" value="Pro-tRNA-ligase_IIa"/>
</dbReference>
<dbReference type="NCBIfam" id="TIGR00409">
    <property type="entry name" value="proS_fam_II"/>
    <property type="match status" value="1"/>
</dbReference>
<evidence type="ECO:0000256" key="10">
    <source>
        <dbReference type="HAMAP-Rule" id="MF_01569"/>
    </source>
</evidence>
<dbReference type="Pfam" id="PF04073">
    <property type="entry name" value="tRNA_edit"/>
    <property type="match status" value="1"/>
</dbReference>
<comment type="subunit">
    <text evidence="2 10">Homodimer.</text>
</comment>
<dbReference type="SUPFAM" id="SSF52954">
    <property type="entry name" value="Class II aaRS ABD-related"/>
    <property type="match status" value="1"/>
</dbReference>
<accession>A0A7C4XVP5</accession>
<evidence type="ECO:0000256" key="1">
    <source>
        <dbReference type="ARBA" id="ARBA00004496"/>
    </source>
</evidence>
<evidence type="ECO:0000259" key="11">
    <source>
        <dbReference type="PROSITE" id="PS50862"/>
    </source>
</evidence>
<proteinExistence type="inferred from homology"/>
<dbReference type="InterPro" id="IPR023717">
    <property type="entry name" value="Pro-tRNA-Synthase_IIa_type1"/>
</dbReference>
<evidence type="ECO:0000256" key="2">
    <source>
        <dbReference type="ARBA" id="ARBA00011738"/>
    </source>
</evidence>
<organism evidence="12">
    <name type="scientific">candidate division WOR-3 bacterium</name>
    <dbReference type="NCBI Taxonomy" id="2052148"/>
    <lineage>
        <taxon>Bacteria</taxon>
        <taxon>Bacteria division WOR-3</taxon>
    </lineage>
</organism>
<dbReference type="InterPro" id="IPR050062">
    <property type="entry name" value="Pro-tRNA_synthetase"/>
</dbReference>
<evidence type="ECO:0000256" key="9">
    <source>
        <dbReference type="ARBA" id="ARBA00047671"/>
    </source>
</evidence>
<evidence type="ECO:0000256" key="7">
    <source>
        <dbReference type="ARBA" id="ARBA00022917"/>
    </source>
</evidence>
<comment type="subcellular location">
    <subcellularLocation>
        <location evidence="1 10">Cytoplasm</location>
    </subcellularLocation>
</comment>
<dbReference type="InterPro" id="IPR044140">
    <property type="entry name" value="ProRS_anticodon_short"/>
</dbReference>
<keyword evidence="7 10" id="KW-0648">Protein biosynthesis</keyword>
<gene>
    <name evidence="10" type="primary">proS</name>
    <name evidence="12" type="ORF">ENV60_08615</name>
</gene>
<dbReference type="InterPro" id="IPR007214">
    <property type="entry name" value="YbaK/aa-tRNA-synth-assoc-dom"/>
</dbReference>
<dbReference type="InterPro" id="IPR045864">
    <property type="entry name" value="aa-tRNA-synth_II/BPL/LPL"/>
</dbReference>
<dbReference type="InterPro" id="IPR002314">
    <property type="entry name" value="aa-tRNA-synt_IIb"/>
</dbReference>
<dbReference type="PANTHER" id="PTHR42753:SF2">
    <property type="entry name" value="PROLINE--TRNA LIGASE"/>
    <property type="match status" value="1"/>
</dbReference>
<comment type="caution">
    <text evidence="12">The sequence shown here is derived from an EMBL/GenBank/DDBJ whole genome shotgun (WGS) entry which is preliminary data.</text>
</comment>
<comment type="similarity">
    <text evidence="10">Belongs to the class-II aminoacyl-tRNA synthetase family. ProS type 1 subfamily.</text>
</comment>
<keyword evidence="6 10" id="KW-0067">ATP-binding</keyword>
<evidence type="ECO:0000313" key="12">
    <source>
        <dbReference type="EMBL" id="HGV98339.1"/>
    </source>
</evidence>
<dbReference type="GO" id="GO:0004827">
    <property type="term" value="F:proline-tRNA ligase activity"/>
    <property type="evidence" value="ECO:0007669"/>
    <property type="project" value="UniProtKB-UniRule"/>
</dbReference>
<keyword evidence="8 10" id="KW-0030">Aminoacyl-tRNA synthetase</keyword>
<dbReference type="Gene3D" id="3.40.50.800">
    <property type="entry name" value="Anticodon-binding domain"/>
    <property type="match status" value="1"/>
</dbReference>
<protein>
    <recommendedName>
        <fullName evidence="10">Proline--tRNA ligase</fullName>
        <ecNumber evidence="10">6.1.1.15</ecNumber>
    </recommendedName>
    <alternativeName>
        <fullName evidence="10">Prolyl-tRNA synthetase</fullName>
        <shortName evidence="10">ProRS</shortName>
    </alternativeName>
</protein>
<dbReference type="GO" id="GO:0005524">
    <property type="term" value="F:ATP binding"/>
    <property type="evidence" value="ECO:0007669"/>
    <property type="project" value="UniProtKB-UniRule"/>
</dbReference>
<dbReference type="PANTHER" id="PTHR42753">
    <property type="entry name" value="MITOCHONDRIAL RIBOSOME PROTEIN L39/PROLYL-TRNA LIGASE FAMILY MEMBER"/>
    <property type="match status" value="1"/>
</dbReference>
<dbReference type="GO" id="GO:0006433">
    <property type="term" value="P:prolyl-tRNA aminoacylation"/>
    <property type="evidence" value="ECO:0007669"/>
    <property type="project" value="UniProtKB-UniRule"/>
</dbReference>
<feature type="domain" description="Aminoacyl-transfer RNA synthetases class-II family profile" evidence="11">
    <location>
        <begin position="58"/>
        <end position="474"/>
    </location>
</feature>
<dbReference type="Gene3D" id="3.30.930.10">
    <property type="entry name" value="Bira Bifunctional Protein, Domain 2"/>
    <property type="match status" value="2"/>
</dbReference>
<dbReference type="InterPro" id="IPR006195">
    <property type="entry name" value="aa-tRNA-synth_II"/>
</dbReference>
<evidence type="ECO:0000256" key="3">
    <source>
        <dbReference type="ARBA" id="ARBA00022490"/>
    </source>
</evidence>
<dbReference type="CDD" id="cd00779">
    <property type="entry name" value="ProRS_core_prok"/>
    <property type="match status" value="1"/>
</dbReference>
<keyword evidence="3 10" id="KW-0963">Cytoplasm</keyword>
<evidence type="ECO:0000256" key="6">
    <source>
        <dbReference type="ARBA" id="ARBA00022840"/>
    </source>
</evidence>
<dbReference type="GO" id="GO:0005829">
    <property type="term" value="C:cytosol"/>
    <property type="evidence" value="ECO:0007669"/>
    <property type="project" value="TreeGrafter"/>
</dbReference>
<evidence type="ECO:0000256" key="8">
    <source>
        <dbReference type="ARBA" id="ARBA00023146"/>
    </source>
</evidence>
<dbReference type="NCBIfam" id="NF006625">
    <property type="entry name" value="PRK09194.1"/>
    <property type="match status" value="1"/>
</dbReference>
<dbReference type="SUPFAM" id="SSF55826">
    <property type="entry name" value="YbaK/ProRS associated domain"/>
    <property type="match status" value="1"/>
</dbReference>
<comment type="function">
    <text evidence="10">Catalyzes the attachment of proline to tRNA(Pro) in a two-step reaction: proline is first activated by ATP to form Pro-AMP and then transferred to the acceptor end of tRNA(Pro). As ProRS can inadvertently accommodate and process non-cognate amino acids such as alanine and cysteine, to avoid such errors it has two additional distinct editing activities against alanine. One activity is designated as 'pretransfer' editing and involves the tRNA(Pro)-independent hydrolysis of activated Ala-AMP. The other activity is designated 'posttransfer' editing and involves deacylation of mischarged Ala-tRNA(Pro). The misacylated Cys-tRNA(Pro) is not edited by ProRS.</text>
</comment>
<dbReference type="Pfam" id="PF00587">
    <property type="entry name" value="tRNA-synt_2b"/>
    <property type="match status" value="1"/>
</dbReference>
<dbReference type="CDD" id="cd00861">
    <property type="entry name" value="ProRS_anticodon_short"/>
    <property type="match status" value="1"/>
</dbReference>
<dbReference type="GO" id="GO:0002161">
    <property type="term" value="F:aminoacyl-tRNA deacylase activity"/>
    <property type="evidence" value="ECO:0007669"/>
    <property type="project" value="InterPro"/>
</dbReference>
<keyword evidence="4 10" id="KW-0436">Ligase</keyword>
<dbReference type="EC" id="6.1.1.15" evidence="10"/>
<sequence length="584" mass="66421">MTFSKFYVILKVMFISKALIETLREDPKDAELKSHKILLRAGFIKQHSSGIHTYLPLGWRVLLKIANIIREEMDRIGSQELLMPALSPKEIWEESGRWTDFGDDMFRLRDRKGRNYCLCPTHEEVITEIARNHIRSYRELPQIWYQIQTKFRDEPRPRGGVIRARQFIMKDSYSLDVDEAGLDRSFNLHKEAYSRIFKRCGLKFVIVDASGGLMGTGESKEFMALVEGGEDSIVLCPKCEYRSNFVIAEGKGEYLSFSESQLEKAVTPNKRTVEEVSKFLNVPPSNLIKNMFMTAPGKEPILILIRGDYEINEERLKRIIGSDYQPASAEEIQKHFGAEPGFIGPVGVSNISIIADDLLKNTKGMITGANEDGYHIKGVDLSRDIRVKEFYNIRKVKNGDRCINCGSELEIKSALELGHIFKLGTKYSQSMGAYFLDENGKERPIVMGSYGIGLERIMACAIEQKGDEKGAVWPISIAPYDVYILVLNPEDRMSQNFINEILNDLTKGNFSFIIDDRKTTAGVKFNDADLIGIPLRLTIGTRGLSRGIFDIYVRETGEKFEVKKDSLLETIIKLRDKLFERING</sequence>
<dbReference type="SUPFAM" id="SSF55681">
    <property type="entry name" value="Class II aaRS and biotin synthetases"/>
    <property type="match status" value="1"/>
</dbReference>
<evidence type="ECO:0000256" key="4">
    <source>
        <dbReference type="ARBA" id="ARBA00022598"/>
    </source>
</evidence>
<comment type="domain">
    <text evidence="10">Consists of three domains: the N-terminal catalytic domain, the editing domain and the C-terminal anticodon-binding domain.</text>
</comment>
<dbReference type="CDD" id="cd04334">
    <property type="entry name" value="ProRS-INS"/>
    <property type="match status" value="1"/>
</dbReference>
<dbReference type="InterPro" id="IPR004500">
    <property type="entry name" value="Pro-tRNA-synth_IIa_bac-type"/>
</dbReference>
<dbReference type="AlphaFoldDB" id="A0A7C4XVP5"/>
<dbReference type="InterPro" id="IPR036621">
    <property type="entry name" value="Anticodon-bd_dom_sf"/>
</dbReference>
<dbReference type="InterPro" id="IPR036754">
    <property type="entry name" value="YbaK/aa-tRNA-synt-asso_dom_sf"/>
</dbReference>
<dbReference type="Pfam" id="PF03129">
    <property type="entry name" value="HGTP_anticodon"/>
    <property type="match status" value="1"/>
</dbReference>
<dbReference type="EMBL" id="DTGZ01000161">
    <property type="protein sequence ID" value="HGV98339.1"/>
    <property type="molecule type" value="Genomic_DNA"/>
</dbReference>
<name>A0A7C4XVP5_UNCW3</name>
<evidence type="ECO:0000256" key="5">
    <source>
        <dbReference type="ARBA" id="ARBA00022741"/>
    </source>
</evidence>